<keyword evidence="1" id="KW-1185">Reference proteome</keyword>
<dbReference type="RefSeq" id="XP_022149022.1">
    <property type="nucleotide sequence ID" value="XM_022293330.1"/>
</dbReference>
<organism evidence="1 2">
    <name type="scientific">Momordica charantia</name>
    <name type="common">Bitter gourd</name>
    <name type="synonym">Balsam pear</name>
    <dbReference type="NCBI Taxonomy" id="3673"/>
    <lineage>
        <taxon>Eukaryota</taxon>
        <taxon>Viridiplantae</taxon>
        <taxon>Streptophyta</taxon>
        <taxon>Embryophyta</taxon>
        <taxon>Tracheophyta</taxon>
        <taxon>Spermatophyta</taxon>
        <taxon>Magnoliopsida</taxon>
        <taxon>eudicotyledons</taxon>
        <taxon>Gunneridae</taxon>
        <taxon>Pentapetalae</taxon>
        <taxon>rosids</taxon>
        <taxon>fabids</taxon>
        <taxon>Cucurbitales</taxon>
        <taxon>Cucurbitaceae</taxon>
        <taxon>Momordiceae</taxon>
        <taxon>Momordica</taxon>
    </lineage>
</organism>
<evidence type="ECO:0000313" key="1">
    <source>
        <dbReference type="Proteomes" id="UP000504603"/>
    </source>
</evidence>
<evidence type="ECO:0000313" key="2">
    <source>
        <dbReference type="RefSeq" id="XP_022149022.1"/>
    </source>
</evidence>
<protein>
    <submittedName>
        <fullName evidence="2">Uncharacterized protein LOC111017542</fullName>
    </submittedName>
</protein>
<accession>A0A6J1D6P2</accession>
<dbReference type="AlphaFoldDB" id="A0A6J1D6P2"/>
<dbReference type="PANTHER" id="PTHR31050:SF14">
    <property type="entry name" value="DUF1618 DOMAIN-CONTAINING PROTEIN"/>
    <property type="match status" value="1"/>
</dbReference>
<gene>
    <name evidence="2" type="primary">LOC111017542</name>
</gene>
<dbReference type="PANTHER" id="PTHR31050">
    <property type="entry name" value="OS08G0413200 PROTEIN"/>
    <property type="match status" value="1"/>
</dbReference>
<dbReference type="GeneID" id="111017542"/>
<dbReference type="Proteomes" id="UP000504603">
    <property type="component" value="Unplaced"/>
</dbReference>
<sequence length="288" mass="32891">MSCRLAYTSSKEDEMSRCCWCCFVINDKRPQLFDPKNAYQQFEISSRIIECGGQPWGFVSKSVAPDGIPPNFLRHEGWKAGTKPLNKNLELTEALGLDAALRGRLPDLSFPLPAKCSDPVVVGKWYCPFIFVRDGEVGSQVSNSPYYEMTLQQNWEEIFGCGNLGGGERGVDFDVSVEREVISIAGQRADGREVGDGVVWFGSRGVGLSLAIEERVKWEDERAGFEFGKEKEEKYVKMNRREDFGGVEEWRRFGCYVLVERFVLKRMDGSLVLTWEFRHTHQIRTKWN</sequence>
<reference evidence="2" key="1">
    <citation type="submission" date="2025-08" db="UniProtKB">
        <authorList>
            <consortium name="RefSeq"/>
        </authorList>
    </citation>
    <scope>IDENTIFICATION</scope>
    <source>
        <strain evidence="2">OHB3-1</strain>
    </source>
</reference>
<dbReference type="OrthoDB" id="647907at2759"/>
<name>A0A6J1D6P2_MOMCH</name>
<proteinExistence type="predicted"/>
<dbReference type="KEGG" id="mcha:111017542"/>